<gene>
    <name evidence="2" type="ORF">KI387_039283</name>
</gene>
<keyword evidence="3" id="KW-1185">Reference proteome</keyword>
<dbReference type="EMBL" id="JAHRHJ020000011">
    <property type="protein sequence ID" value="KAH9295695.1"/>
    <property type="molecule type" value="Genomic_DNA"/>
</dbReference>
<evidence type="ECO:0000313" key="2">
    <source>
        <dbReference type="EMBL" id="KAH9295695.1"/>
    </source>
</evidence>
<feature type="compositionally biased region" description="Basic residues" evidence="1">
    <location>
        <begin position="1"/>
        <end position="16"/>
    </location>
</feature>
<dbReference type="InterPro" id="IPR009057">
    <property type="entry name" value="Homeodomain-like_sf"/>
</dbReference>
<feature type="compositionally biased region" description="Polar residues" evidence="1">
    <location>
        <begin position="17"/>
        <end position="29"/>
    </location>
</feature>
<protein>
    <recommendedName>
        <fullName evidence="4">HTH CENPB-type domain-containing protein</fullName>
    </recommendedName>
</protein>
<accession>A0AA38C8E0</accession>
<dbReference type="Gene3D" id="1.10.10.60">
    <property type="entry name" value="Homeodomain-like"/>
    <property type="match status" value="1"/>
</dbReference>
<evidence type="ECO:0008006" key="4">
    <source>
        <dbReference type="Google" id="ProtNLM"/>
    </source>
</evidence>
<dbReference type="Proteomes" id="UP000824469">
    <property type="component" value="Unassembled WGS sequence"/>
</dbReference>
<evidence type="ECO:0000256" key="1">
    <source>
        <dbReference type="SAM" id="MobiDB-lite"/>
    </source>
</evidence>
<name>A0AA38C8E0_TAXCH</name>
<organism evidence="2 3">
    <name type="scientific">Taxus chinensis</name>
    <name type="common">Chinese yew</name>
    <name type="synonym">Taxus wallichiana var. chinensis</name>
    <dbReference type="NCBI Taxonomy" id="29808"/>
    <lineage>
        <taxon>Eukaryota</taxon>
        <taxon>Viridiplantae</taxon>
        <taxon>Streptophyta</taxon>
        <taxon>Embryophyta</taxon>
        <taxon>Tracheophyta</taxon>
        <taxon>Spermatophyta</taxon>
        <taxon>Pinopsida</taxon>
        <taxon>Pinidae</taxon>
        <taxon>Conifers II</taxon>
        <taxon>Cupressales</taxon>
        <taxon>Taxaceae</taxon>
        <taxon>Taxus</taxon>
    </lineage>
</organism>
<evidence type="ECO:0000313" key="3">
    <source>
        <dbReference type="Proteomes" id="UP000824469"/>
    </source>
</evidence>
<dbReference type="SUPFAM" id="SSF46689">
    <property type="entry name" value="Homeodomain-like"/>
    <property type="match status" value="1"/>
</dbReference>
<sequence>MARAKQPAKRPVRKTRSNLQRGVQFTNISSDEDNIAEKKPQKSTTANQRKNQSRAKAQNFAFINAAKIRKKRTSSNKMRHPLRGKEISFDENIIAAQDPEFNITNQTVEVIGSTATTKKVYIRGQWTEADMKNALRDVEENGMSTRKVATKWGIPCTNVTDWLYGKRTTKKKGPPTVLTDEEEKEIVTWCKDMAELGHGLEVIHLKAYVAHMCQCKPNPFKDGLPRKSWCQAFQLALTPENIKAGFQRIGIWPLDENALSNDMRPSEAFDVEEDEVAAVENILRMVGVEEEDVQCCLEELAKNVVGNEEYQKTREEHVESTCFGMPTDFHQSQTLNEEDGHLSSTTHVSQTQEAIDIDDSLSLPTQFSAPQWIKEGAANLGMQIDFNNEEVSASMPSPPSSLPSEVVHYYADTLAWEDHDANQIDATNSDTHGLDKGNFEDDDFLATQENQEVNCTQDENNQAYKPVSRFLKLPIEKVHTRVRINDDAIRIGRQSQILTSDDYLHLLQEQETRKREIEDLKAKKREQADERKVQRLIEKEKKGQLKIERELKRQKKEEAQLQRKKENELKKEQAKLSKEHDKRMKEWQQRQKESDRKNR</sequence>
<reference evidence="2 3" key="1">
    <citation type="journal article" date="2021" name="Nat. Plants">
        <title>The Taxus genome provides insights into paclitaxel biosynthesis.</title>
        <authorList>
            <person name="Xiong X."/>
            <person name="Gou J."/>
            <person name="Liao Q."/>
            <person name="Li Y."/>
            <person name="Zhou Q."/>
            <person name="Bi G."/>
            <person name="Li C."/>
            <person name="Du R."/>
            <person name="Wang X."/>
            <person name="Sun T."/>
            <person name="Guo L."/>
            <person name="Liang H."/>
            <person name="Lu P."/>
            <person name="Wu Y."/>
            <person name="Zhang Z."/>
            <person name="Ro D.K."/>
            <person name="Shang Y."/>
            <person name="Huang S."/>
            <person name="Yan J."/>
        </authorList>
    </citation>
    <scope>NUCLEOTIDE SEQUENCE [LARGE SCALE GENOMIC DNA]</scope>
    <source>
        <strain evidence="2">Ta-2019</strain>
    </source>
</reference>
<feature type="region of interest" description="Disordered" evidence="1">
    <location>
        <begin position="1"/>
        <end position="55"/>
    </location>
</feature>
<comment type="caution">
    <text evidence="2">The sequence shown here is derived from an EMBL/GenBank/DDBJ whole genome shotgun (WGS) entry which is preliminary data.</text>
</comment>
<feature type="region of interest" description="Disordered" evidence="1">
    <location>
        <begin position="554"/>
        <end position="599"/>
    </location>
</feature>
<feature type="compositionally biased region" description="Polar residues" evidence="1">
    <location>
        <begin position="42"/>
        <end position="55"/>
    </location>
</feature>
<dbReference type="AlphaFoldDB" id="A0AA38C8E0"/>
<proteinExistence type="predicted"/>